<evidence type="ECO:0000256" key="1">
    <source>
        <dbReference type="ARBA" id="ARBA00009437"/>
    </source>
</evidence>
<dbReference type="Gene3D" id="3.40.190.10">
    <property type="entry name" value="Periplasmic binding protein-like II"/>
    <property type="match status" value="2"/>
</dbReference>
<comment type="similarity">
    <text evidence="1">Belongs to the LysR transcriptional regulatory family.</text>
</comment>
<comment type="caution">
    <text evidence="6">The sequence shown here is derived from an EMBL/GenBank/DDBJ whole genome shotgun (WGS) entry which is preliminary data.</text>
</comment>
<dbReference type="EMBL" id="JAROAV010000044">
    <property type="protein sequence ID" value="MDF8265933.1"/>
    <property type="molecule type" value="Genomic_DNA"/>
</dbReference>
<keyword evidence="7" id="KW-1185">Reference proteome</keyword>
<dbReference type="CDD" id="cd08423">
    <property type="entry name" value="PBP2_LTTR_like_6"/>
    <property type="match status" value="1"/>
</dbReference>
<dbReference type="Proteomes" id="UP001528912">
    <property type="component" value="Unassembled WGS sequence"/>
</dbReference>
<accession>A0ABT6CBR6</accession>
<dbReference type="InterPro" id="IPR005119">
    <property type="entry name" value="LysR_subst-bd"/>
</dbReference>
<evidence type="ECO:0000313" key="7">
    <source>
        <dbReference type="Proteomes" id="UP001528912"/>
    </source>
</evidence>
<dbReference type="RefSeq" id="WP_277193195.1">
    <property type="nucleotide sequence ID" value="NZ_JAROAV010000044.1"/>
</dbReference>
<feature type="domain" description="HTH lysR-type" evidence="5">
    <location>
        <begin position="2"/>
        <end position="59"/>
    </location>
</feature>
<dbReference type="InterPro" id="IPR036390">
    <property type="entry name" value="WH_DNA-bd_sf"/>
</dbReference>
<evidence type="ECO:0000256" key="2">
    <source>
        <dbReference type="ARBA" id="ARBA00023015"/>
    </source>
</evidence>
<dbReference type="InterPro" id="IPR000847">
    <property type="entry name" value="LysR_HTH_N"/>
</dbReference>
<keyword evidence="3" id="KW-0238">DNA-binding</keyword>
<proteinExistence type="inferred from homology"/>
<reference evidence="6 7" key="1">
    <citation type="submission" date="2023-03" db="EMBL/GenBank/DDBJ databases">
        <title>YIM 133296 draft genome.</title>
        <authorList>
            <person name="Xiong L."/>
        </authorList>
    </citation>
    <scope>NUCLEOTIDE SEQUENCE [LARGE SCALE GENOMIC DNA]</scope>
    <source>
        <strain evidence="6 7">YIM 133296</strain>
    </source>
</reference>
<gene>
    <name evidence="6" type="ORF">P4R38_16925</name>
</gene>
<dbReference type="PROSITE" id="PS50931">
    <property type="entry name" value="HTH_LYSR"/>
    <property type="match status" value="1"/>
</dbReference>
<keyword evidence="2" id="KW-0805">Transcription regulation</keyword>
<dbReference type="Pfam" id="PF00126">
    <property type="entry name" value="HTH_1"/>
    <property type="match status" value="1"/>
</dbReference>
<dbReference type="Gene3D" id="1.10.10.10">
    <property type="entry name" value="Winged helix-like DNA-binding domain superfamily/Winged helix DNA-binding domain"/>
    <property type="match status" value="1"/>
</dbReference>
<evidence type="ECO:0000259" key="5">
    <source>
        <dbReference type="PROSITE" id="PS50931"/>
    </source>
</evidence>
<evidence type="ECO:0000256" key="4">
    <source>
        <dbReference type="ARBA" id="ARBA00023163"/>
    </source>
</evidence>
<evidence type="ECO:0000313" key="6">
    <source>
        <dbReference type="EMBL" id="MDF8265933.1"/>
    </source>
</evidence>
<dbReference type="SUPFAM" id="SSF53850">
    <property type="entry name" value="Periplasmic binding protein-like II"/>
    <property type="match status" value="1"/>
</dbReference>
<dbReference type="PANTHER" id="PTHR30346">
    <property type="entry name" value="TRANSCRIPTIONAL DUAL REGULATOR HCAR-RELATED"/>
    <property type="match status" value="1"/>
</dbReference>
<evidence type="ECO:0000256" key="3">
    <source>
        <dbReference type="ARBA" id="ARBA00023125"/>
    </source>
</evidence>
<keyword evidence="4" id="KW-0804">Transcription</keyword>
<dbReference type="PANTHER" id="PTHR30346:SF29">
    <property type="entry name" value="LYSR SUBSTRATE-BINDING"/>
    <property type="match status" value="1"/>
</dbReference>
<sequence>MFDLQRLRALHAVRQHGSVAAAADALGFTPSAVSQQIGKLEREVRSPLLERAGRGVILTDAGLVLADATDSILTTTEQASADLEELRSGVAGTLRVLCFPTAIRGLVGPALGELRRTTPDLTVLMEETWIRTTERIEAGHADLAIAHDWVDSPIDLPAHLSQAPLMEDPVDVLLPAEHPLAGRDDVLIDDLLDAPWIIDTNDGSICSQWLRSQMAARGRIPDIVHRVDEYPSQIAVVAAGLGVSTLPRLGRPDLPSTVRTVPLRGERPVRRVFTVCRRASSRRPAIRTLIDALRARADHP</sequence>
<dbReference type="InterPro" id="IPR036388">
    <property type="entry name" value="WH-like_DNA-bd_sf"/>
</dbReference>
<dbReference type="Pfam" id="PF03466">
    <property type="entry name" value="LysR_substrate"/>
    <property type="match status" value="1"/>
</dbReference>
<organism evidence="6 7">
    <name type="scientific">Luteipulveratus flavus</name>
    <dbReference type="NCBI Taxonomy" id="3031728"/>
    <lineage>
        <taxon>Bacteria</taxon>
        <taxon>Bacillati</taxon>
        <taxon>Actinomycetota</taxon>
        <taxon>Actinomycetes</taxon>
        <taxon>Micrococcales</taxon>
        <taxon>Dermacoccaceae</taxon>
        <taxon>Luteipulveratus</taxon>
    </lineage>
</organism>
<name>A0ABT6CBR6_9MICO</name>
<protein>
    <submittedName>
        <fullName evidence="6">LysR substrate-binding domain-containing protein</fullName>
    </submittedName>
</protein>
<dbReference type="SUPFAM" id="SSF46785">
    <property type="entry name" value="Winged helix' DNA-binding domain"/>
    <property type="match status" value="1"/>
</dbReference>